<feature type="signal peptide" evidence="1">
    <location>
        <begin position="1"/>
        <end position="22"/>
    </location>
</feature>
<dbReference type="AlphaFoldDB" id="Q99196"/>
<proteinExistence type="predicted"/>
<evidence type="ECO:0000313" key="2">
    <source>
        <dbReference type="EMBL" id="CAA39684.1"/>
    </source>
</evidence>
<sequence>RWPPVWHGICVTLWPHAYRSHAACVLCGTLPANPSGHVCIHVTSSEP</sequence>
<name>Q99196_CHLRE</name>
<evidence type="ECO:0000256" key="1">
    <source>
        <dbReference type="SAM" id="SignalP"/>
    </source>
</evidence>
<dbReference type="PIR" id="S14022">
    <property type="entry name" value="S14022"/>
</dbReference>
<reference evidence="2" key="1">
    <citation type="journal article" date="1991" name="Nucleic Acids Res.">
        <title>A transposon with an unusual LTR arrangement from Chlamydomonas reinhardtii contains an internal tandem array of 76 bp repeats.</title>
        <authorList>
            <person name="Day A."/>
            <person name="Rochaix J.D."/>
        </authorList>
    </citation>
    <scope>NUCLEOTIDE SEQUENCE</scope>
    <source>
        <strain evidence="2">FUD44</strain>
    </source>
</reference>
<keyword evidence="1" id="KW-0732">Signal</keyword>
<organism evidence="2">
    <name type="scientific">Chlamydomonas reinhardtii</name>
    <name type="common">Chlamydomonas smithii</name>
    <dbReference type="NCBI Taxonomy" id="3055"/>
    <lineage>
        <taxon>Eukaryota</taxon>
        <taxon>Viridiplantae</taxon>
        <taxon>Chlorophyta</taxon>
        <taxon>core chlorophytes</taxon>
        <taxon>Chlorophyceae</taxon>
        <taxon>CS clade</taxon>
        <taxon>Chlamydomonadales</taxon>
        <taxon>Chlamydomonadaceae</taxon>
        <taxon>Chlamydomonas</taxon>
    </lineage>
</organism>
<accession>Q99196</accession>
<feature type="chain" id="PRO_5004322699" evidence="1">
    <location>
        <begin position="23"/>
        <end position="47"/>
    </location>
</feature>
<dbReference type="EMBL" id="X56231">
    <property type="protein sequence ID" value="CAA39684.1"/>
    <property type="molecule type" value="Genomic_DNA"/>
</dbReference>
<protein>
    <submittedName>
        <fullName evidence="2">ORF7A</fullName>
    </submittedName>
</protein>